<reference evidence="1 2" key="1">
    <citation type="journal article" date="2015" name="Genome Biol. Evol.">
        <title>Comparative Genomics of a Bacterivorous Green Alga Reveals Evolutionary Causalities and Consequences of Phago-Mixotrophic Mode of Nutrition.</title>
        <authorList>
            <person name="Burns J.A."/>
            <person name="Paasch A."/>
            <person name="Narechania A."/>
            <person name="Kim E."/>
        </authorList>
    </citation>
    <scope>NUCLEOTIDE SEQUENCE [LARGE SCALE GENOMIC DNA]</scope>
    <source>
        <strain evidence="1 2">PLY_AMNH</strain>
    </source>
</reference>
<evidence type="ECO:0000313" key="1">
    <source>
        <dbReference type="EMBL" id="KAK3252172.1"/>
    </source>
</evidence>
<proteinExistence type="predicted"/>
<evidence type="ECO:0000313" key="2">
    <source>
        <dbReference type="Proteomes" id="UP001190700"/>
    </source>
</evidence>
<sequence length="116" mass="13396">MNTLITTPTFISLAATSADFHRDASVWESTPVRASQQHEYSERLDYAFGYGEALVKVLRSHGFKPHKGYTLDGPDAETDFAILLSNLHHVLSPIIHFEYDKLFDLEHEYLEYHWAR</sequence>
<dbReference type="AlphaFoldDB" id="A0AAE0F5L4"/>
<protein>
    <submittedName>
        <fullName evidence="1">Uncharacterized protein</fullName>
    </submittedName>
</protein>
<dbReference type="Proteomes" id="UP001190700">
    <property type="component" value="Unassembled WGS sequence"/>
</dbReference>
<accession>A0AAE0F5L4</accession>
<keyword evidence="2" id="KW-1185">Reference proteome</keyword>
<organism evidence="1 2">
    <name type="scientific">Cymbomonas tetramitiformis</name>
    <dbReference type="NCBI Taxonomy" id="36881"/>
    <lineage>
        <taxon>Eukaryota</taxon>
        <taxon>Viridiplantae</taxon>
        <taxon>Chlorophyta</taxon>
        <taxon>Pyramimonadophyceae</taxon>
        <taxon>Pyramimonadales</taxon>
        <taxon>Pyramimonadaceae</taxon>
        <taxon>Cymbomonas</taxon>
    </lineage>
</organism>
<comment type="caution">
    <text evidence="1">The sequence shown here is derived from an EMBL/GenBank/DDBJ whole genome shotgun (WGS) entry which is preliminary data.</text>
</comment>
<dbReference type="EMBL" id="LGRX02025585">
    <property type="protein sequence ID" value="KAK3252172.1"/>
    <property type="molecule type" value="Genomic_DNA"/>
</dbReference>
<gene>
    <name evidence="1" type="ORF">CYMTET_38517</name>
</gene>
<name>A0AAE0F5L4_9CHLO</name>